<dbReference type="PANTHER" id="PTHR24276">
    <property type="entry name" value="POLYSERASE-RELATED"/>
    <property type="match status" value="1"/>
</dbReference>
<evidence type="ECO:0000256" key="5">
    <source>
        <dbReference type="SAM" id="SignalP"/>
    </source>
</evidence>
<gene>
    <name evidence="7" type="ORF">J2S37_001356</name>
</gene>
<accession>A0ABU2B891</accession>
<dbReference type="SMART" id="SM00020">
    <property type="entry name" value="Tryp_SPc"/>
    <property type="match status" value="1"/>
</dbReference>
<keyword evidence="4" id="KW-1133">Transmembrane helix</keyword>
<dbReference type="Pfam" id="PF00089">
    <property type="entry name" value="Trypsin"/>
    <property type="match status" value="1"/>
</dbReference>
<dbReference type="RefSeq" id="WP_277104963.1">
    <property type="nucleotide sequence ID" value="NZ_BAAAJS010000040.1"/>
</dbReference>
<comment type="caution">
    <text evidence="7">The sequence shown here is derived from an EMBL/GenBank/DDBJ whole genome shotgun (WGS) entry which is preliminary data.</text>
</comment>
<keyword evidence="5" id="KW-0732">Signal</keyword>
<dbReference type="InterPro" id="IPR001314">
    <property type="entry name" value="Peptidase_S1A"/>
</dbReference>
<sequence>MCKRLLLPLVLLCFGAGSTLVIPQASAMEGGRETRVEEIEANKVVRLIVNGRSLCTGVAIDEHWVLTAEHCRKNKDEIATVDIQRGTTLPAPSITGVWHADAPSGDIALVFVESGLGLAHYADISRDAVRINDAGTNYGWGSGTKDVLKMSHQKVVGAYTASGFNQGAMFVSENEGVTKNRPGDSGGPLFIRGTVAGISSSIGSSVKTNFSSVPAVYDWIVREVNSRPQPRSTEFMAEIDPGVADRINQRILAAQQQRAIALEIAETNAADAQKALERATEREALAAANVDKAQQLHEQAQALHDSAAEQIAQAQQAQDDARQVVAHAQREQEIAQAALVKQQQLSEQLVQELEEEKAQRLALEAQVGAGGSSSAPVLSAEWWRGFFGVLAALVGGGVAGWLLALRF</sequence>
<feature type="domain" description="Peptidase S1" evidence="6">
    <location>
        <begin position="28"/>
        <end position="225"/>
    </location>
</feature>
<reference evidence="7 8" key="1">
    <citation type="submission" date="2023-07" db="EMBL/GenBank/DDBJ databases">
        <title>Sequencing the genomes of 1000 actinobacteria strains.</title>
        <authorList>
            <person name="Klenk H.-P."/>
        </authorList>
    </citation>
    <scope>NUCLEOTIDE SEQUENCE [LARGE SCALE GENOMIC DNA]</scope>
    <source>
        <strain evidence="7 8">DSM 44508</strain>
    </source>
</reference>
<evidence type="ECO:0000313" key="7">
    <source>
        <dbReference type="EMBL" id="MDR7354818.1"/>
    </source>
</evidence>
<keyword evidence="3" id="KW-0175">Coiled coil</keyword>
<keyword evidence="4" id="KW-0472">Membrane</keyword>
<name>A0ABU2B891_9CORY</name>
<evidence type="ECO:0000259" key="6">
    <source>
        <dbReference type="PROSITE" id="PS50240"/>
    </source>
</evidence>
<proteinExistence type="inferred from homology"/>
<feature type="signal peptide" evidence="5">
    <location>
        <begin position="1"/>
        <end position="27"/>
    </location>
</feature>
<keyword evidence="4" id="KW-0812">Transmembrane</keyword>
<dbReference type="InterPro" id="IPR043504">
    <property type="entry name" value="Peptidase_S1_PA_chymotrypsin"/>
</dbReference>
<dbReference type="SUPFAM" id="SSF50494">
    <property type="entry name" value="Trypsin-like serine proteases"/>
    <property type="match status" value="1"/>
</dbReference>
<organism evidence="7 8">
    <name type="scientific">Corynebacterium felinum</name>
    <dbReference type="NCBI Taxonomy" id="131318"/>
    <lineage>
        <taxon>Bacteria</taxon>
        <taxon>Bacillati</taxon>
        <taxon>Actinomycetota</taxon>
        <taxon>Actinomycetes</taxon>
        <taxon>Mycobacteriales</taxon>
        <taxon>Corynebacteriaceae</taxon>
        <taxon>Corynebacterium</taxon>
    </lineage>
</organism>
<keyword evidence="2" id="KW-1015">Disulfide bond</keyword>
<dbReference type="PANTHER" id="PTHR24276:SF98">
    <property type="entry name" value="FI18310P1-RELATED"/>
    <property type="match status" value="1"/>
</dbReference>
<evidence type="ECO:0000313" key="8">
    <source>
        <dbReference type="Proteomes" id="UP001183619"/>
    </source>
</evidence>
<evidence type="ECO:0000256" key="3">
    <source>
        <dbReference type="SAM" id="Coils"/>
    </source>
</evidence>
<evidence type="ECO:0000256" key="2">
    <source>
        <dbReference type="ARBA" id="ARBA00023157"/>
    </source>
</evidence>
<dbReference type="Proteomes" id="UP001183619">
    <property type="component" value="Unassembled WGS sequence"/>
</dbReference>
<dbReference type="EMBL" id="JAVDYF010000001">
    <property type="protein sequence ID" value="MDR7354818.1"/>
    <property type="molecule type" value="Genomic_DNA"/>
</dbReference>
<protein>
    <recommendedName>
        <fullName evidence="6">Peptidase S1 domain-containing protein</fullName>
    </recommendedName>
</protein>
<keyword evidence="8" id="KW-1185">Reference proteome</keyword>
<dbReference type="InterPro" id="IPR009003">
    <property type="entry name" value="Peptidase_S1_PA"/>
</dbReference>
<comment type="similarity">
    <text evidence="1">Belongs to the peptidase S1 family.</text>
</comment>
<feature type="transmembrane region" description="Helical" evidence="4">
    <location>
        <begin position="382"/>
        <end position="405"/>
    </location>
</feature>
<feature type="coiled-coil region" evidence="3">
    <location>
        <begin position="262"/>
        <end position="366"/>
    </location>
</feature>
<evidence type="ECO:0000256" key="4">
    <source>
        <dbReference type="SAM" id="Phobius"/>
    </source>
</evidence>
<dbReference type="InterPro" id="IPR050430">
    <property type="entry name" value="Peptidase_S1"/>
</dbReference>
<dbReference type="PROSITE" id="PS50240">
    <property type="entry name" value="TRYPSIN_DOM"/>
    <property type="match status" value="1"/>
</dbReference>
<dbReference type="InterPro" id="IPR001254">
    <property type="entry name" value="Trypsin_dom"/>
</dbReference>
<evidence type="ECO:0000256" key="1">
    <source>
        <dbReference type="ARBA" id="ARBA00007664"/>
    </source>
</evidence>
<feature type="chain" id="PRO_5045724773" description="Peptidase S1 domain-containing protein" evidence="5">
    <location>
        <begin position="28"/>
        <end position="407"/>
    </location>
</feature>
<dbReference type="PRINTS" id="PR00722">
    <property type="entry name" value="CHYMOTRYPSIN"/>
</dbReference>
<dbReference type="Gene3D" id="2.40.10.10">
    <property type="entry name" value="Trypsin-like serine proteases"/>
    <property type="match status" value="2"/>
</dbReference>